<organism evidence="3 4">
    <name type="scientific">Rhizophlyctis rosea</name>
    <dbReference type="NCBI Taxonomy" id="64517"/>
    <lineage>
        <taxon>Eukaryota</taxon>
        <taxon>Fungi</taxon>
        <taxon>Fungi incertae sedis</taxon>
        <taxon>Chytridiomycota</taxon>
        <taxon>Chytridiomycota incertae sedis</taxon>
        <taxon>Chytridiomycetes</taxon>
        <taxon>Rhizophlyctidales</taxon>
        <taxon>Rhizophlyctidaceae</taxon>
        <taxon>Rhizophlyctis</taxon>
    </lineage>
</organism>
<comment type="caution">
    <text evidence="3">The sequence shown here is derived from an EMBL/GenBank/DDBJ whole genome shotgun (WGS) entry which is preliminary data.</text>
</comment>
<proteinExistence type="predicted"/>
<dbReference type="GO" id="GO:0003676">
    <property type="term" value="F:nucleic acid binding"/>
    <property type="evidence" value="ECO:0007669"/>
    <property type="project" value="UniProtKB-UniRule"/>
</dbReference>
<evidence type="ECO:0000313" key="3">
    <source>
        <dbReference type="EMBL" id="KAJ3049889.1"/>
    </source>
</evidence>
<reference evidence="3" key="1">
    <citation type="submission" date="2020-05" db="EMBL/GenBank/DDBJ databases">
        <title>Phylogenomic resolution of chytrid fungi.</title>
        <authorList>
            <person name="Stajich J.E."/>
            <person name="Amses K."/>
            <person name="Simmons R."/>
            <person name="Seto K."/>
            <person name="Myers J."/>
            <person name="Bonds A."/>
            <person name="Quandt C.A."/>
            <person name="Barry K."/>
            <person name="Liu P."/>
            <person name="Grigoriev I."/>
            <person name="Longcore J.E."/>
            <person name="James T.Y."/>
        </authorList>
    </citation>
    <scope>NUCLEOTIDE SEQUENCE</scope>
    <source>
        <strain evidence="3">JEL0318</strain>
    </source>
</reference>
<keyword evidence="1" id="KW-0949">S-adenosyl-L-methionine</keyword>
<keyword evidence="1 3" id="KW-0489">Methyltransferase</keyword>
<dbReference type="PANTHER" id="PTHR16121">
    <property type="entry name" value="CAP-SPECIFIC MRNA (NUCLEOSIDE-2'-O-)-METHYLTRANSFERASE 1-RELATED"/>
    <property type="match status" value="1"/>
</dbReference>
<dbReference type="PROSITE" id="PS51613">
    <property type="entry name" value="SAM_MT_RRMJ"/>
    <property type="match status" value="1"/>
</dbReference>
<dbReference type="GO" id="GO:0016556">
    <property type="term" value="P:mRNA modification"/>
    <property type="evidence" value="ECO:0007669"/>
    <property type="project" value="UniProtKB-UniRule"/>
</dbReference>
<dbReference type="PANTHER" id="PTHR16121:SF0">
    <property type="entry name" value="CAP-SPECIFIC MRNA (NUCLEOSIDE-2'-O-)-METHYLTRANSFERASE 1"/>
    <property type="match status" value="1"/>
</dbReference>
<name>A0AAD5S9E4_9FUNG</name>
<dbReference type="GO" id="GO:0006370">
    <property type="term" value="P:7-methylguanosine mRNA capping"/>
    <property type="evidence" value="ECO:0007669"/>
    <property type="project" value="UniProtKB-UniRule"/>
</dbReference>
<keyword evidence="1" id="KW-0808">Transferase</keyword>
<protein>
    <recommendedName>
        <fullName evidence="1">Cap-specific mRNA (nucleoside-2'-O-)-methyltransferase 1</fullName>
        <ecNumber evidence="1">2.1.1.57</ecNumber>
    </recommendedName>
    <alternativeName>
        <fullName evidence="1">Cap1 2'O-ribose methyltransferase 1</fullName>
    </alternativeName>
</protein>
<dbReference type="InterPro" id="IPR002877">
    <property type="entry name" value="RNA_MeTrfase_FtsJ_dom"/>
</dbReference>
<evidence type="ECO:0000313" key="4">
    <source>
        <dbReference type="Proteomes" id="UP001212841"/>
    </source>
</evidence>
<dbReference type="Gene3D" id="3.40.50.12760">
    <property type="match status" value="1"/>
</dbReference>
<dbReference type="GO" id="GO:0005737">
    <property type="term" value="C:cytoplasm"/>
    <property type="evidence" value="ECO:0007669"/>
    <property type="project" value="TreeGrafter"/>
</dbReference>
<comment type="function">
    <text evidence="1">S-adenosyl-L-methionine-dependent methyltransferase that mediates RNA cap1 2'-O-ribose methylation to the 5'-cap structure of RNAs. Methylates the ribose of the first nucleotide of a m(7)GpppG-capped mRNA to produce m(7)GpppNmp (cap1).</text>
</comment>
<dbReference type="InterPro" id="IPR029063">
    <property type="entry name" value="SAM-dependent_MTases_sf"/>
</dbReference>
<evidence type="ECO:0000259" key="2">
    <source>
        <dbReference type="PROSITE" id="PS51613"/>
    </source>
</evidence>
<dbReference type="Pfam" id="PF01728">
    <property type="entry name" value="FtsJ"/>
    <property type="match status" value="1"/>
</dbReference>
<comment type="catalytic activity">
    <reaction evidence="1">
        <text>a 5'-end (N(7)-methyl 5'-triphosphoguanosine)-ribonucleoside in mRNA + S-adenosyl-L-methionine = a 5'-end (N(7)-methyl 5'-triphosphoguanosine)-(2'-O-methyl-ribonucleoside) in mRNA + S-adenosyl-L-homocysteine + H(+)</text>
        <dbReference type="Rhea" id="RHEA:67020"/>
        <dbReference type="Rhea" id="RHEA-COMP:17167"/>
        <dbReference type="Rhea" id="RHEA-COMP:17168"/>
        <dbReference type="ChEBI" id="CHEBI:15378"/>
        <dbReference type="ChEBI" id="CHEBI:57856"/>
        <dbReference type="ChEBI" id="CHEBI:59789"/>
        <dbReference type="ChEBI" id="CHEBI:156461"/>
        <dbReference type="ChEBI" id="CHEBI:167609"/>
        <dbReference type="EC" id="2.1.1.57"/>
    </reaction>
</comment>
<dbReference type="EMBL" id="JADGJD010000581">
    <property type="protein sequence ID" value="KAJ3049889.1"/>
    <property type="molecule type" value="Genomic_DNA"/>
</dbReference>
<keyword evidence="1" id="KW-0539">Nucleus</keyword>
<keyword evidence="4" id="KW-1185">Reference proteome</keyword>
<feature type="domain" description="RrmJ-type SAM-dependent 2'-O-MTase" evidence="2">
    <location>
        <begin position="60"/>
        <end position="238"/>
    </location>
</feature>
<keyword evidence="1" id="KW-0507">mRNA processing</keyword>
<accession>A0AAD5S9E4</accession>
<dbReference type="GO" id="GO:0005634">
    <property type="term" value="C:nucleus"/>
    <property type="evidence" value="ECO:0007669"/>
    <property type="project" value="UniProtKB-SubCell"/>
</dbReference>
<dbReference type="EC" id="2.1.1.57" evidence="1"/>
<dbReference type="SUPFAM" id="SSF53335">
    <property type="entry name" value="S-adenosyl-L-methionine-dependent methyltransferases"/>
    <property type="match status" value="1"/>
</dbReference>
<sequence>MAALPPAILAQARTNSNPYEGIGKSVFVNRSAVKLANLDALFRLTDDAGNSKSTRNVQTRGWGLTLKGDQDFALDKMHYSLRASDLFTPCYGSDCTGDIYKNENIGDFAEIVRKGTDGEGVDLVMGDGGFSTAGDEWHQEEQSKQIMLCQVLTMFLTLRNGGVEVDLRVLKRTAETHAVISWNPTGGDFVLKVFDLFSPFMVDLIYILHCSFEKISILKPFSSRPANSERYVVCKSLLDHERSDLIDHLFAANSELNAQRPPDTVVSSHSATQPGFQSLEEKIAKGVTDVLRLVDGDVVKGDDAFENYVQGINVKMSMMQTDSLKELYKYAGDPTIPGFDQEDVRRRCSKQWMLPEVEDKTRHKFKGFWRV</sequence>
<dbReference type="InterPro" id="IPR050851">
    <property type="entry name" value="mRNA_Cap_2O-Ribose_MeTrfase"/>
</dbReference>
<evidence type="ECO:0000256" key="1">
    <source>
        <dbReference type="RuleBase" id="RU368012"/>
    </source>
</evidence>
<dbReference type="GO" id="GO:0032259">
    <property type="term" value="P:methylation"/>
    <property type="evidence" value="ECO:0007669"/>
    <property type="project" value="UniProtKB-KW"/>
</dbReference>
<dbReference type="AlphaFoldDB" id="A0AAD5S9E4"/>
<gene>
    <name evidence="3" type="primary">FTSJD2</name>
    <name evidence="3" type="ORF">HK097_009133</name>
</gene>
<dbReference type="Proteomes" id="UP001212841">
    <property type="component" value="Unassembled WGS sequence"/>
</dbReference>
<keyword evidence="1" id="KW-0506">mRNA capping</keyword>
<dbReference type="GO" id="GO:0004483">
    <property type="term" value="F:methyltransferase cap1 activity"/>
    <property type="evidence" value="ECO:0007669"/>
    <property type="project" value="UniProtKB-UniRule"/>
</dbReference>
<dbReference type="InterPro" id="IPR025816">
    <property type="entry name" value="RrmJ-type_MeTrfase"/>
</dbReference>
<comment type="subcellular location">
    <subcellularLocation>
        <location evidence="1">Nucleus</location>
    </subcellularLocation>
</comment>